<dbReference type="AlphaFoldDB" id="A0A7S8E9N3"/>
<dbReference type="KEGG" id="pmet:G4Y79_00630"/>
<gene>
    <name evidence="1" type="ORF">G4Y79_00630</name>
</gene>
<dbReference type="EMBL" id="CP062983">
    <property type="protein sequence ID" value="QPC82910.1"/>
    <property type="molecule type" value="Genomic_DNA"/>
</dbReference>
<evidence type="ECO:0000313" key="2">
    <source>
        <dbReference type="Proteomes" id="UP000594468"/>
    </source>
</evidence>
<dbReference type="Proteomes" id="UP000594468">
    <property type="component" value="Chromosome"/>
</dbReference>
<proteinExistence type="predicted"/>
<name>A0A7S8E9N3_9CHLR</name>
<reference evidence="1 2" key="1">
    <citation type="submission" date="2020-02" db="EMBL/GenBank/DDBJ databases">
        <authorList>
            <person name="Zheng R.K."/>
            <person name="Sun C.M."/>
        </authorList>
    </citation>
    <scope>NUCLEOTIDE SEQUENCE [LARGE SCALE GENOMIC DNA]</scope>
    <source>
        <strain evidence="2">rifampicinis</strain>
    </source>
</reference>
<organism evidence="1 2">
    <name type="scientific">Phototrophicus methaneseepsis</name>
    <dbReference type="NCBI Taxonomy" id="2710758"/>
    <lineage>
        <taxon>Bacteria</taxon>
        <taxon>Bacillati</taxon>
        <taxon>Chloroflexota</taxon>
        <taxon>Candidatus Thermofontia</taxon>
        <taxon>Phototrophicales</taxon>
        <taxon>Phototrophicaceae</taxon>
        <taxon>Phototrophicus</taxon>
    </lineage>
</organism>
<protein>
    <submittedName>
        <fullName evidence="1">Uncharacterized protein</fullName>
    </submittedName>
</protein>
<evidence type="ECO:0000313" key="1">
    <source>
        <dbReference type="EMBL" id="QPC82910.1"/>
    </source>
</evidence>
<accession>A0A7S8E9N3</accession>
<sequence length="169" mass="17909">MGKMNPVMIAGVLLALVIVVIVTALLVPQQTNPAYASAVDFVKAAGSGDDAEAMSHLSDTLVAYVAENCRDGSVSACVDDYTPAEWGSFLNAVFRRAQPDGPNAWDILLLGTWEEGQGFSGVCIYTRAERPDTSSDAWEIVRWSGFVSCDLPNAGLSGLAQDDAPNRAP</sequence>
<keyword evidence="2" id="KW-1185">Reference proteome</keyword>
<dbReference type="RefSeq" id="WP_195170979.1">
    <property type="nucleotide sequence ID" value="NZ_CP062983.1"/>
</dbReference>